<dbReference type="EMBL" id="LBXR01000010">
    <property type="protein sequence ID" value="KKR34633.1"/>
    <property type="molecule type" value="Genomic_DNA"/>
</dbReference>
<dbReference type="PIRSF" id="PIRSF002181">
    <property type="entry name" value="Ribosomal_L13"/>
    <property type="match status" value="1"/>
</dbReference>
<dbReference type="GO" id="GO:0005840">
    <property type="term" value="C:ribosome"/>
    <property type="evidence" value="ECO:0007669"/>
    <property type="project" value="UniProtKB-KW"/>
</dbReference>
<dbReference type="GO" id="GO:0017148">
    <property type="term" value="P:negative regulation of translation"/>
    <property type="evidence" value="ECO:0007669"/>
    <property type="project" value="TreeGrafter"/>
</dbReference>
<proteinExistence type="inferred from homology"/>
<gene>
    <name evidence="4" type="primary">rplM</name>
    <name evidence="5" type="ORF">UT67_C0010G0005</name>
</gene>
<dbReference type="PATRIC" id="fig|1619037.3.peg.247"/>
<keyword evidence="2 4" id="KW-0689">Ribosomal protein</keyword>
<evidence type="ECO:0000313" key="5">
    <source>
        <dbReference type="EMBL" id="KKR34633.1"/>
    </source>
</evidence>
<organism evidence="5 6">
    <name type="scientific">Candidatus Magasanikbacteria bacterium GW2011_GWA2_40_10</name>
    <dbReference type="NCBI Taxonomy" id="1619037"/>
    <lineage>
        <taxon>Bacteria</taxon>
        <taxon>Candidatus Magasanikiibacteriota</taxon>
    </lineage>
</organism>
<dbReference type="PANTHER" id="PTHR11545">
    <property type="entry name" value="RIBOSOMAL PROTEIN L13"/>
    <property type="match status" value="1"/>
</dbReference>
<accession>A0A0G0Q3G1</accession>
<dbReference type="Gene3D" id="3.90.1180.10">
    <property type="entry name" value="Ribosomal protein L13"/>
    <property type="match status" value="1"/>
</dbReference>
<dbReference type="GO" id="GO:0003735">
    <property type="term" value="F:structural constituent of ribosome"/>
    <property type="evidence" value="ECO:0007669"/>
    <property type="project" value="InterPro"/>
</dbReference>
<evidence type="ECO:0000256" key="2">
    <source>
        <dbReference type="ARBA" id="ARBA00022980"/>
    </source>
</evidence>
<comment type="function">
    <text evidence="4">This protein is one of the early assembly proteins of the 50S ribosomal subunit, although it is not seen to bind rRNA by itself. It is important during the early stages of 50S assembly.</text>
</comment>
<keyword evidence="3 4" id="KW-0687">Ribonucleoprotein</keyword>
<dbReference type="GO" id="GO:0006412">
    <property type="term" value="P:translation"/>
    <property type="evidence" value="ECO:0007669"/>
    <property type="project" value="UniProtKB-UniRule"/>
</dbReference>
<dbReference type="STRING" id="1619037.UT67_C0010G0005"/>
<dbReference type="AlphaFoldDB" id="A0A0G0Q3G1"/>
<evidence type="ECO:0000256" key="1">
    <source>
        <dbReference type="ARBA" id="ARBA00006227"/>
    </source>
</evidence>
<name>A0A0G0Q3G1_9BACT</name>
<dbReference type="InterPro" id="IPR036899">
    <property type="entry name" value="Ribosomal_uL13_sf"/>
</dbReference>
<comment type="similarity">
    <text evidence="1 4">Belongs to the universal ribosomal protein uL13 family.</text>
</comment>
<dbReference type="InterPro" id="IPR005822">
    <property type="entry name" value="Ribosomal_uL13"/>
</dbReference>
<protein>
    <recommendedName>
        <fullName evidence="4">Large ribosomal subunit protein uL13</fullName>
    </recommendedName>
</protein>
<comment type="caution">
    <text evidence="5">The sequence shown here is derived from an EMBL/GenBank/DDBJ whole genome shotgun (WGS) entry which is preliminary data.</text>
</comment>
<dbReference type="Pfam" id="PF00572">
    <property type="entry name" value="Ribosomal_L13"/>
    <property type="match status" value="1"/>
</dbReference>
<dbReference type="GO" id="GO:0003729">
    <property type="term" value="F:mRNA binding"/>
    <property type="evidence" value="ECO:0007669"/>
    <property type="project" value="TreeGrafter"/>
</dbReference>
<evidence type="ECO:0000313" key="6">
    <source>
        <dbReference type="Proteomes" id="UP000034855"/>
    </source>
</evidence>
<evidence type="ECO:0000256" key="3">
    <source>
        <dbReference type="ARBA" id="ARBA00023274"/>
    </source>
</evidence>
<dbReference type="CDD" id="cd00392">
    <property type="entry name" value="Ribosomal_L13"/>
    <property type="match status" value="1"/>
</dbReference>
<dbReference type="NCBIfam" id="TIGR01066">
    <property type="entry name" value="rplM_bact"/>
    <property type="match status" value="1"/>
</dbReference>
<dbReference type="SUPFAM" id="SSF52161">
    <property type="entry name" value="Ribosomal protein L13"/>
    <property type="match status" value="1"/>
</dbReference>
<dbReference type="HAMAP" id="MF_01366">
    <property type="entry name" value="Ribosomal_uL13"/>
    <property type="match status" value="1"/>
</dbReference>
<dbReference type="PANTHER" id="PTHR11545:SF2">
    <property type="entry name" value="LARGE RIBOSOMAL SUBUNIT PROTEIN UL13M"/>
    <property type="match status" value="1"/>
</dbReference>
<dbReference type="InterPro" id="IPR005823">
    <property type="entry name" value="Ribosomal_uL13_bac-type"/>
</dbReference>
<comment type="subunit">
    <text evidence="4">Part of the 50S ribosomal subunit.</text>
</comment>
<evidence type="ECO:0000256" key="4">
    <source>
        <dbReference type="HAMAP-Rule" id="MF_01366"/>
    </source>
</evidence>
<reference evidence="5 6" key="1">
    <citation type="journal article" date="2015" name="Nature">
        <title>rRNA introns, odd ribosomes, and small enigmatic genomes across a large radiation of phyla.</title>
        <authorList>
            <person name="Brown C.T."/>
            <person name="Hug L.A."/>
            <person name="Thomas B.C."/>
            <person name="Sharon I."/>
            <person name="Castelle C.J."/>
            <person name="Singh A."/>
            <person name="Wilkins M.J."/>
            <person name="Williams K.H."/>
            <person name="Banfield J.F."/>
        </authorList>
    </citation>
    <scope>NUCLEOTIDE SEQUENCE [LARGE SCALE GENOMIC DNA]</scope>
</reference>
<dbReference type="Proteomes" id="UP000034855">
    <property type="component" value="Unassembled WGS sequence"/>
</dbReference>
<sequence>MIKRKKITIDASGQVVGRLASKVAMILMGKNRPDYRPHIDTGDKVEILNIKDIRFTGKKMETKEYRHHSMHPGGLKIKVAKDIMKINPEEILLHAVARMIPKNNTRPRRLLRISFKK</sequence>
<dbReference type="GO" id="GO:1990904">
    <property type="term" value="C:ribonucleoprotein complex"/>
    <property type="evidence" value="ECO:0007669"/>
    <property type="project" value="UniProtKB-KW"/>
</dbReference>